<name>A0A1G6X207_9GAMM</name>
<protein>
    <submittedName>
        <fullName evidence="1">Uncharacterized protein</fullName>
    </submittedName>
</protein>
<organism evidence="1 2">
    <name type="scientific">Aquimonas voraii</name>
    <dbReference type="NCBI Taxonomy" id="265719"/>
    <lineage>
        <taxon>Bacteria</taxon>
        <taxon>Pseudomonadati</taxon>
        <taxon>Pseudomonadota</taxon>
        <taxon>Gammaproteobacteria</taxon>
        <taxon>Lysobacterales</taxon>
        <taxon>Lysobacteraceae</taxon>
        <taxon>Aquimonas</taxon>
    </lineage>
</organism>
<accession>A0A1G6X207</accession>
<evidence type="ECO:0000313" key="2">
    <source>
        <dbReference type="Proteomes" id="UP000199603"/>
    </source>
</evidence>
<reference evidence="1 2" key="1">
    <citation type="submission" date="2016-10" db="EMBL/GenBank/DDBJ databases">
        <authorList>
            <person name="de Groot N.N."/>
        </authorList>
    </citation>
    <scope>NUCLEOTIDE SEQUENCE [LARGE SCALE GENOMIC DNA]</scope>
    <source>
        <strain evidence="1 2">DSM 16957</strain>
    </source>
</reference>
<dbReference type="STRING" id="265719.SAMN04488509_1065"/>
<dbReference type="Proteomes" id="UP000199603">
    <property type="component" value="Unassembled WGS sequence"/>
</dbReference>
<proteinExistence type="predicted"/>
<sequence length="244" mass="27226">MKKFGRTSLPPISLDEFLRDFGTNPIGVSPEGDERAALALQQLCLTRDILGNWALKVVESGMQEQHRNPYDVTSFVLWRSPCWMLRANVWYPLNENTPAWAKRAAANIYRIGHNHDQTLISCCFWGPGYQTVTACAVDESNSARFELTPSTTVDFGPGEAIIYDAFCDFHAQLPPDQITVSINLIGTWPSAKRDSKIVDLDSGRVLGSASRRSEHEVQLSKAMQRLAELRADCELKMTSPHSVA</sequence>
<dbReference type="RefSeq" id="WP_143006651.1">
    <property type="nucleotide sequence ID" value="NZ_FNAG01000006.1"/>
</dbReference>
<dbReference type="OrthoDB" id="8778913at2"/>
<dbReference type="AlphaFoldDB" id="A0A1G6X207"/>
<dbReference type="EMBL" id="FNAG01000006">
    <property type="protein sequence ID" value="SDD72230.1"/>
    <property type="molecule type" value="Genomic_DNA"/>
</dbReference>
<gene>
    <name evidence="1" type="ORF">SAMN04488509_1065</name>
</gene>
<keyword evidence="2" id="KW-1185">Reference proteome</keyword>
<evidence type="ECO:0000313" key="1">
    <source>
        <dbReference type="EMBL" id="SDD72230.1"/>
    </source>
</evidence>